<dbReference type="CDD" id="cd06558">
    <property type="entry name" value="crotonase-like"/>
    <property type="match status" value="1"/>
</dbReference>
<gene>
    <name evidence="9" type="ORF">NQ318_002804</name>
</gene>
<dbReference type="Proteomes" id="UP001162162">
    <property type="component" value="Unassembled WGS sequence"/>
</dbReference>
<dbReference type="Gene3D" id="3.90.226.10">
    <property type="entry name" value="2-enoyl-CoA Hydratase, Chain A, domain 1"/>
    <property type="match status" value="1"/>
</dbReference>
<dbReference type="PANTHER" id="PTHR43602">
    <property type="match status" value="1"/>
</dbReference>
<comment type="subcellular location">
    <subcellularLocation>
        <location evidence="1">Mitochondrion</location>
    </subcellularLocation>
</comment>
<evidence type="ECO:0000256" key="2">
    <source>
        <dbReference type="ARBA" id="ARBA00022832"/>
    </source>
</evidence>
<dbReference type="InterPro" id="IPR014748">
    <property type="entry name" value="Enoyl-CoA_hydra_C"/>
</dbReference>
<reference evidence="9" key="1">
    <citation type="journal article" date="2023" name="Insect Mol. Biol.">
        <title>Genome sequencing provides insights into the evolution of gene families encoding plant cell wall-degrading enzymes in longhorned beetles.</title>
        <authorList>
            <person name="Shin N.R."/>
            <person name="Okamura Y."/>
            <person name="Kirsch R."/>
            <person name="Pauchet Y."/>
        </authorList>
    </citation>
    <scope>NUCLEOTIDE SEQUENCE</scope>
    <source>
        <strain evidence="9">AMC_N1</strain>
    </source>
</reference>
<keyword evidence="2" id="KW-0276">Fatty acid metabolism</keyword>
<evidence type="ECO:0000313" key="10">
    <source>
        <dbReference type="Proteomes" id="UP001162162"/>
    </source>
</evidence>
<dbReference type="Pfam" id="PF00378">
    <property type="entry name" value="ECH_1"/>
    <property type="match status" value="1"/>
</dbReference>
<dbReference type="InterPro" id="IPR001753">
    <property type="entry name" value="Enoyl-CoA_hydra/iso"/>
</dbReference>
<dbReference type="GO" id="GO:0016836">
    <property type="term" value="F:hydro-lyase activity"/>
    <property type="evidence" value="ECO:0007669"/>
    <property type="project" value="TreeGrafter"/>
</dbReference>
<evidence type="ECO:0000256" key="1">
    <source>
        <dbReference type="ARBA" id="ARBA00004173"/>
    </source>
</evidence>
<keyword evidence="3" id="KW-0809">Transit peptide</keyword>
<dbReference type="AlphaFoldDB" id="A0AAV8XTT8"/>
<evidence type="ECO:0000313" key="9">
    <source>
        <dbReference type="EMBL" id="KAJ8942049.1"/>
    </source>
</evidence>
<protein>
    <recommendedName>
        <fullName evidence="7">Enoyl-CoA hydratase domain-containing protein 3, mitochondrial</fullName>
    </recommendedName>
</protein>
<dbReference type="GO" id="GO:0006631">
    <property type="term" value="P:fatty acid metabolic process"/>
    <property type="evidence" value="ECO:0007669"/>
    <property type="project" value="UniProtKB-KW"/>
</dbReference>
<proteinExistence type="predicted"/>
<dbReference type="PANTHER" id="PTHR43602:SF1">
    <property type="entry name" value="ENOYL-COA HYDRATASE DOMAIN-CONTAINING PROTEIN 3, MITOCHONDRIAL"/>
    <property type="match status" value="1"/>
</dbReference>
<dbReference type="Gene3D" id="1.10.12.10">
    <property type="entry name" value="Lyase 2-enoyl-coa Hydratase, Chain A, domain 2"/>
    <property type="match status" value="1"/>
</dbReference>
<evidence type="ECO:0000256" key="8">
    <source>
        <dbReference type="SAM" id="MobiDB-lite"/>
    </source>
</evidence>
<sequence length="254" mass="27303">MSSVTNVVVNRGIKKILMCDQKSRNSLSLAMMRNLLEHIKEGRENQDLRVIILAAQGPVFSAGHNLKELTSEAGRTKHEEVFRLASELMSSIIDSPVPVIAQRPLVCQLVAQCDIAVCTENSKFSTPGANFGIFCSTPGIPLARKVQGSTALHMLLTGLPITAAEAKASGLVSKVCTADDLEGEVQKISDAILSKSRSVIGLGKRFYYKQVDLDVRRAYDLGGEDGGESGHEGRQGGNQELRGEKEAGLVARGQ</sequence>
<keyword evidence="4" id="KW-0443">Lipid metabolism</keyword>
<dbReference type="EMBL" id="JAPWTK010000346">
    <property type="protein sequence ID" value="KAJ8942049.1"/>
    <property type="molecule type" value="Genomic_DNA"/>
</dbReference>
<keyword evidence="5" id="KW-0496">Mitochondrion</keyword>
<keyword evidence="10" id="KW-1185">Reference proteome</keyword>
<evidence type="ECO:0000256" key="6">
    <source>
        <dbReference type="ARBA" id="ARBA00037410"/>
    </source>
</evidence>
<dbReference type="InterPro" id="IPR029045">
    <property type="entry name" value="ClpP/crotonase-like_dom_sf"/>
</dbReference>
<evidence type="ECO:0000256" key="5">
    <source>
        <dbReference type="ARBA" id="ARBA00023128"/>
    </source>
</evidence>
<evidence type="ECO:0000256" key="3">
    <source>
        <dbReference type="ARBA" id="ARBA00022946"/>
    </source>
</evidence>
<evidence type="ECO:0000256" key="4">
    <source>
        <dbReference type="ARBA" id="ARBA00023098"/>
    </source>
</evidence>
<organism evidence="9 10">
    <name type="scientific">Aromia moschata</name>
    <dbReference type="NCBI Taxonomy" id="1265417"/>
    <lineage>
        <taxon>Eukaryota</taxon>
        <taxon>Metazoa</taxon>
        <taxon>Ecdysozoa</taxon>
        <taxon>Arthropoda</taxon>
        <taxon>Hexapoda</taxon>
        <taxon>Insecta</taxon>
        <taxon>Pterygota</taxon>
        <taxon>Neoptera</taxon>
        <taxon>Endopterygota</taxon>
        <taxon>Coleoptera</taxon>
        <taxon>Polyphaga</taxon>
        <taxon>Cucujiformia</taxon>
        <taxon>Chrysomeloidea</taxon>
        <taxon>Cerambycidae</taxon>
        <taxon>Cerambycinae</taxon>
        <taxon>Callichromatini</taxon>
        <taxon>Aromia</taxon>
    </lineage>
</organism>
<evidence type="ECO:0000256" key="7">
    <source>
        <dbReference type="ARBA" id="ARBA00040545"/>
    </source>
</evidence>
<feature type="region of interest" description="Disordered" evidence="8">
    <location>
        <begin position="221"/>
        <end position="254"/>
    </location>
</feature>
<dbReference type="InterPro" id="IPR052377">
    <property type="entry name" value="Mitochondrial_ECH-domain"/>
</dbReference>
<accession>A0AAV8XTT8</accession>
<comment type="caution">
    <text evidence="9">The sequence shown here is derived from an EMBL/GenBank/DDBJ whole genome shotgun (WGS) entry which is preliminary data.</text>
</comment>
<name>A0AAV8XTT8_9CUCU</name>
<dbReference type="GO" id="GO:0005739">
    <property type="term" value="C:mitochondrion"/>
    <property type="evidence" value="ECO:0007669"/>
    <property type="project" value="UniProtKB-SubCell"/>
</dbReference>
<dbReference type="SUPFAM" id="SSF52096">
    <property type="entry name" value="ClpP/crotonase"/>
    <property type="match status" value="1"/>
</dbReference>
<comment type="function">
    <text evidence="6">May play a role in fatty acid biosynthesis and insulin sensitivity.</text>
</comment>